<organism evidence="1 2">
    <name type="scientific">Allomyces macrogynus (strain ATCC 38327)</name>
    <name type="common">Allomyces javanicus var. macrogynus</name>
    <dbReference type="NCBI Taxonomy" id="578462"/>
    <lineage>
        <taxon>Eukaryota</taxon>
        <taxon>Fungi</taxon>
        <taxon>Fungi incertae sedis</taxon>
        <taxon>Blastocladiomycota</taxon>
        <taxon>Blastocladiomycetes</taxon>
        <taxon>Blastocladiales</taxon>
        <taxon>Blastocladiaceae</taxon>
        <taxon>Allomyces</taxon>
    </lineage>
</organism>
<proteinExistence type="predicted"/>
<dbReference type="EMBL" id="GG745383">
    <property type="protein sequence ID" value="KNE72730.1"/>
    <property type="molecule type" value="Genomic_DNA"/>
</dbReference>
<evidence type="ECO:0000313" key="1">
    <source>
        <dbReference type="EMBL" id="KNE72730.1"/>
    </source>
</evidence>
<name>A0A0L0TDI4_ALLM3</name>
<gene>
    <name evidence="1" type="ORF">AMAG_20623</name>
</gene>
<dbReference type="AlphaFoldDB" id="A0A0L0TDI4"/>
<protein>
    <recommendedName>
        <fullName evidence="3">ABC transmembrane type-1 domain-containing protein</fullName>
    </recommendedName>
</protein>
<evidence type="ECO:0008006" key="3">
    <source>
        <dbReference type="Google" id="ProtNLM"/>
    </source>
</evidence>
<evidence type="ECO:0000313" key="2">
    <source>
        <dbReference type="Proteomes" id="UP000054350"/>
    </source>
</evidence>
<keyword evidence="2" id="KW-1185">Reference proteome</keyword>
<dbReference type="VEuPathDB" id="FungiDB:AMAG_20623"/>
<accession>A0A0L0TDI4</accession>
<sequence length="174" mass="18837">MADTAHGGPADRQLWPPPTTVCARILATWSVWTLQRAWAARRLADLSTANGSVLVPYSHRDVLVLRTKSALAWLGASVQVASLAVFTLGLDKVPNGASAAVDVLLFLLEFVPIQARYAMNQDFSPELSASIPSLAVFAWSRDLVRLGSSKVLGMDDLWHVHPRDQSAGLLARPV</sequence>
<reference evidence="1 2" key="1">
    <citation type="submission" date="2009-11" db="EMBL/GenBank/DDBJ databases">
        <title>Annotation of Allomyces macrogynus ATCC 38327.</title>
        <authorList>
            <consortium name="The Broad Institute Genome Sequencing Platform"/>
            <person name="Russ C."/>
            <person name="Cuomo C."/>
            <person name="Burger G."/>
            <person name="Gray M.W."/>
            <person name="Holland P.W.H."/>
            <person name="King N."/>
            <person name="Lang F.B.F."/>
            <person name="Roger A.J."/>
            <person name="Ruiz-Trillo I."/>
            <person name="Young S.K."/>
            <person name="Zeng Q."/>
            <person name="Gargeya S."/>
            <person name="Fitzgerald M."/>
            <person name="Haas B."/>
            <person name="Abouelleil A."/>
            <person name="Alvarado L."/>
            <person name="Arachchi H.M."/>
            <person name="Berlin A."/>
            <person name="Chapman S.B."/>
            <person name="Gearin G."/>
            <person name="Goldberg J."/>
            <person name="Griggs A."/>
            <person name="Gujja S."/>
            <person name="Hansen M."/>
            <person name="Heiman D."/>
            <person name="Howarth C."/>
            <person name="Larimer J."/>
            <person name="Lui A."/>
            <person name="MacDonald P.J.P."/>
            <person name="McCowen C."/>
            <person name="Montmayeur A."/>
            <person name="Murphy C."/>
            <person name="Neiman D."/>
            <person name="Pearson M."/>
            <person name="Priest M."/>
            <person name="Roberts A."/>
            <person name="Saif S."/>
            <person name="Shea T."/>
            <person name="Sisk P."/>
            <person name="Stolte C."/>
            <person name="Sykes S."/>
            <person name="Wortman J."/>
            <person name="Nusbaum C."/>
            <person name="Birren B."/>
        </authorList>
    </citation>
    <scope>NUCLEOTIDE SEQUENCE [LARGE SCALE GENOMIC DNA]</scope>
    <source>
        <strain evidence="1 2">ATCC 38327</strain>
    </source>
</reference>
<reference evidence="2" key="2">
    <citation type="submission" date="2009-11" db="EMBL/GenBank/DDBJ databases">
        <title>The Genome Sequence of Allomyces macrogynus strain ATCC 38327.</title>
        <authorList>
            <consortium name="The Broad Institute Genome Sequencing Platform"/>
            <person name="Russ C."/>
            <person name="Cuomo C."/>
            <person name="Shea T."/>
            <person name="Young S.K."/>
            <person name="Zeng Q."/>
            <person name="Koehrsen M."/>
            <person name="Haas B."/>
            <person name="Borodovsky M."/>
            <person name="Guigo R."/>
            <person name="Alvarado L."/>
            <person name="Berlin A."/>
            <person name="Borenstein D."/>
            <person name="Chen Z."/>
            <person name="Engels R."/>
            <person name="Freedman E."/>
            <person name="Gellesch M."/>
            <person name="Goldberg J."/>
            <person name="Griggs A."/>
            <person name="Gujja S."/>
            <person name="Heiman D."/>
            <person name="Hepburn T."/>
            <person name="Howarth C."/>
            <person name="Jen D."/>
            <person name="Larson L."/>
            <person name="Lewis B."/>
            <person name="Mehta T."/>
            <person name="Park D."/>
            <person name="Pearson M."/>
            <person name="Roberts A."/>
            <person name="Saif S."/>
            <person name="Shenoy N."/>
            <person name="Sisk P."/>
            <person name="Stolte C."/>
            <person name="Sykes S."/>
            <person name="Walk T."/>
            <person name="White J."/>
            <person name="Yandava C."/>
            <person name="Burger G."/>
            <person name="Gray M.W."/>
            <person name="Holland P.W.H."/>
            <person name="King N."/>
            <person name="Lang F.B.F."/>
            <person name="Roger A.J."/>
            <person name="Ruiz-Trillo I."/>
            <person name="Lander E."/>
            <person name="Nusbaum C."/>
        </authorList>
    </citation>
    <scope>NUCLEOTIDE SEQUENCE [LARGE SCALE GENOMIC DNA]</scope>
    <source>
        <strain evidence="2">ATCC 38327</strain>
    </source>
</reference>
<dbReference type="Proteomes" id="UP000054350">
    <property type="component" value="Unassembled WGS sequence"/>
</dbReference>